<evidence type="ECO:0000313" key="3">
    <source>
        <dbReference type="Proteomes" id="UP000077407"/>
    </source>
</evidence>
<name>A0A166R0A8_9CLOT</name>
<proteinExistence type="predicted"/>
<organism evidence="2 3">
    <name type="scientific">Clostridium ljungdahlii</name>
    <dbReference type="NCBI Taxonomy" id="1538"/>
    <lineage>
        <taxon>Bacteria</taxon>
        <taxon>Bacillati</taxon>
        <taxon>Bacillota</taxon>
        <taxon>Clostridia</taxon>
        <taxon>Eubacteriales</taxon>
        <taxon>Clostridiaceae</taxon>
        <taxon>Clostridium</taxon>
    </lineage>
</organism>
<dbReference type="SUPFAM" id="SSF50998">
    <property type="entry name" value="Quinoprotein alcohol dehydrogenase-like"/>
    <property type="match status" value="1"/>
</dbReference>
<feature type="chain" id="PRO_5007878930" evidence="1">
    <location>
        <begin position="22"/>
        <end position="457"/>
    </location>
</feature>
<dbReference type="AlphaFoldDB" id="A0A166R0A8"/>
<reference evidence="2 3" key="1">
    <citation type="journal article" date="2015" name="Biotechnol. Bioeng.">
        <title>Genome sequence and phenotypic characterization of Caulobacter segnis.</title>
        <authorList>
            <person name="Patel S."/>
            <person name="Fletcher B."/>
            <person name="Scott D.C."/>
            <person name="Ely B."/>
        </authorList>
    </citation>
    <scope>NUCLEOTIDE SEQUENCE [LARGE SCALE GENOMIC DNA]</scope>
    <source>
        <strain evidence="2 3">ERI-2</strain>
    </source>
</reference>
<dbReference type="EMBL" id="LITT01000011">
    <property type="protein sequence ID" value="OAA90538.1"/>
    <property type="molecule type" value="Genomic_DNA"/>
</dbReference>
<evidence type="ECO:0000313" key="2">
    <source>
        <dbReference type="EMBL" id="OAA90538.1"/>
    </source>
</evidence>
<keyword evidence="1" id="KW-0732">Signal</keyword>
<sequence>MLSKKVLSMILAVGFIGGVSAIQLTHHAIAKSTQDIKVTAYKPSAKVNENGYQIDKYENIESAAWINENEVLTLTRKSEFKNADSTRMIRYCSIYNLNTKSSKDFKNANIDEFLGISPDNKFVLYAEARSIPKVESQEWKNDLASGNLLHKNVKLLNLSTGQITDVNTEKLNSDAQFIWVSKDKILANYFNHWAVIDTTGKVYADGSYNGGEHDDAWISGVDDIKDLGSSVEGKFYYTQGKNGKEGVKVCSMDVKTKEIKDIYTNKYSLHADKKGKTIIMDNYNNNGKPVDGGAVNGIVYVNRTFGALVMNESGKVLQDIKLPKGRISSGLPTSDYILSPDGSKAAYVESNNEISRQIGSDNKDLDISIKVIDIKTGNIKEIVKAASLKDKNQGNNYLTIKIKDKNGNIKEKKIARVPCISNICWDSTSTALSFTYGSSADPFNKDNINTYIVTFDK</sequence>
<dbReference type="Proteomes" id="UP000077407">
    <property type="component" value="Unassembled WGS sequence"/>
</dbReference>
<dbReference type="InterPro" id="IPR011047">
    <property type="entry name" value="Quinoprotein_ADH-like_sf"/>
</dbReference>
<feature type="signal peptide" evidence="1">
    <location>
        <begin position="1"/>
        <end position="21"/>
    </location>
</feature>
<accession>A0A166R0A8</accession>
<dbReference type="RefSeq" id="WP_063554974.1">
    <property type="nucleotide sequence ID" value="NZ_LITT01000011.1"/>
</dbReference>
<dbReference type="PATRIC" id="fig|1538.10.peg.350"/>
<evidence type="ECO:0000256" key="1">
    <source>
        <dbReference type="SAM" id="SignalP"/>
    </source>
</evidence>
<protein>
    <submittedName>
        <fullName evidence="2">Uncharacterized protein</fullName>
    </submittedName>
</protein>
<dbReference type="OrthoDB" id="1876460at2"/>
<gene>
    <name evidence="2" type="ORF">WY13_01442</name>
</gene>
<comment type="caution">
    <text evidence="2">The sequence shown here is derived from an EMBL/GenBank/DDBJ whole genome shotgun (WGS) entry which is preliminary data.</text>
</comment>